<keyword evidence="12" id="KW-1185">Reference proteome</keyword>
<comment type="similarity">
    <text evidence="2">Belongs to the sodium:neurotransmitter symporter (SNF) (TC 2.A.22) family.</text>
</comment>
<dbReference type="GO" id="GO:0089718">
    <property type="term" value="P:amino acid import across plasma membrane"/>
    <property type="evidence" value="ECO:0007669"/>
    <property type="project" value="TreeGrafter"/>
</dbReference>
<feature type="region of interest" description="Disordered" evidence="9">
    <location>
        <begin position="65"/>
        <end position="85"/>
    </location>
</feature>
<gene>
    <name evidence="11" type="ORF">HPB52_018934</name>
</gene>
<keyword evidence="7 10" id="KW-0472">Membrane</keyword>
<feature type="binding site" evidence="8">
    <location>
        <position position="136"/>
    </location>
    <ligand>
        <name>Na(+)</name>
        <dbReference type="ChEBI" id="CHEBI:29101"/>
        <label>1</label>
    </ligand>
</feature>
<dbReference type="SUPFAM" id="SSF161070">
    <property type="entry name" value="SNF-like"/>
    <property type="match status" value="1"/>
</dbReference>
<sequence>MQTPPPQGRLEVCAAAGTSQRSTETTQASLTVLKGRLPTKKPTPLQSTPSEEHLCGADSMEVCPADTEESGEAAANGKPLKQPVVPPTPLGRGKGSRHPVTFVFPFVIFAEVVKNLSWPKFWSGIFYGAVFLLSIDEMIFNVCTVVACAEDLFPSLRWNMNQTVFCVCIGMFISGFPTVTQAGAYILRLLQEHTVNRIMSHFIPIVEICTVFWIYGLKRFSFDMEFMWGRPPNKYFRLCWLVVCPAVMMATYIDRMLTYTPPVYDGSQYPGEYEALAWIIGCTGLLQVPIGAFACVLENVRYPARAFQPEYHWEPNTPNRVNAYFEELEEQGDSSADVQGVLYEATEALEVSIDLDEPLVFKPEMDAST</sequence>
<dbReference type="PRINTS" id="PR00176">
    <property type="entry name" value="NANEUSMPORT"/>
</dbReference>
<keyword evidence="6 10" id="KW-1133">Transmembrane helix</keyword>
<feature type="transmembrane region" description="Helical" evidence="10">
    <location>
        <begin position="164"/>
        <end position="186"/>
    </location>
</feature>
<name>A0A9D4PXB5_RHISA</name>
<dbReference type="PANTHER" id="PTHR11616:SF241">
    <property type="entry name" value="SODIUM- AND CHLORIDE-DEPENDENT GLYCINE TRANSPORTER 2"/>
    <property type="match status" value="1"/>
</dbReference>
<feature type="transmembrane region" description="Helical" evidence="10">
    <location>
        <begin position="238"/>
        <end position="255"/>
    </location>
</feature>
<comment type="subcellular location">
    <subcellularLocation>
        <location evidence="1">Membrane</location>
        <topology evidence="1">Multi-pass membrane protein</topology>
    </subcellularLocation>
</comment>
<feature type="transmembrane region" description="Helical" evidence="10">
    <location>
        <begin position="275"/>
        <end position="297"/>
    </location>
</feature>
<evidence type="ECO:0000256" key="2">
    <source>
        <dbReference type="ARBA" id="ARBA00006459"/>
    </source>
</evidence>
<dbReference type="PANTHER" id="PTHR11616">
    <property type="entry name" value="SODIUM/CHLORIDE DEPENDENT TRANSPORTER"/>
    <property type="match status" value="1"/>
</dbReference>
<organism evidence="11 12">
    <name type="scientific">Rhipicephalus sanguineus</name>
    <name type="common">Brown dog tick</name>
    <name type="synonym">Ixodes sanguineus</name>
    <dbReference type="NCBI Taxonomy" id="34632"/>
    <lineage>
        <taxon>Eukaryota</taxon>
        <taxon>Metazoa</taxon>
        <taxon>Ecdysozoa</taxon>
        <taxon>Arthropoda</taxon>
        <taxon>Chelicerata</taxon>
        <taxon>Arachnida</taxon>
        <taxon>Acari</taxon>
        <taxon>Parasitiformes</taxon>
        <taxon>Ixodida</taxon>
        <taxon>Ixodoidea</taxon>
        <taxon>Ixodidae</taxon>
        <taxon>Rhipicephalinae</taxon>
        <taxon>Rhipicephalus</taxon>
        <taxon>Rhipicephalus</taxon>
    </lineage>
</organism>
<evidence type="ECO:0000256" key="8">
    <source>
        <dbReference type="PIRSR" id="PIRSR600175-1"/>
    </source>
</evidence>
<comment type="caution">
    <text evidence="11">The sequence shown here is derived from an EMBL/GenBank/DDBJ whole genome shotgun (WGS) entry which is preliminary data.</text>
</comment>
<keyword evidence="4 10" id="KW-0812">Transmembrane</keyword>
<proteinExistence type="inferred from homology"/>
<dbReference type="GO" id="GO:0046872">
    <property type="term" value="F:metal ion binding"/>
    <property type="evidence" value="ECO:0007669"/>
    <property type="project" value="UniProtKB-KW"/>
</dbReference>
<reference evidence="11" key="1">
    <citation type="journal article" date="2020" name="Cell">
        <title>Large-Scale Comparative Analyses of Tick Genomes Elucidate Their Genetic Diversity and Vector Capacities.</title>
        <authorList>
            <consortium name="Tick Genome and Microbiome Consortium (TIGMIC)"/>
            <person name="Jia N."/>
            <person name="Wang J."/>
            <person name="Shi W."/>
            <person name="Du L."/>
            <person name="Sun Y."/>
            <person name="Zhan W."/>
            <person name="Jiang J.F."/>
            <person name="Wang Q."/>
            <person name="Zhang B."/>
            <person name="Ji P."/>
            <person name="Bell-Sakyi L."/>
            <person name="Cui X.M."/>
            <person name="Yuan T.T."/>
            <person name="Jiang B.G."/>
            <person name="Yang W.F."/>
            <person name="Lam T.T."/>
            <person name="Chang Q.C."/>
            <person name="Ding S.J."/>
            <person name="Wang X.J."/>
            <person name="Zhu J.G."/>
            <person name="Ruan X.D."/>
            <person name="Zhao L."/>
            <person name="Wei J.T."/>
            <person name="Ye R.Z."/>
            <person name="Que T.C."/>
            <person name="Du C.H."/>
            <person name="Zhou Y.H."/>
            <person name="Cheng J.X."/>
            <person name="Dai P.F."/>
            <person name="Guo W.B."/>
            <person name="Han X.H."/>
            <person name="Huang E.J."/>
            <person name="Li L.F."/>
            <person name="Wei W."/>
            <person name="Gao Y.C."/>
            <person name="Liu J.Z."/>
            <person name="Shao H.Z."/>
            <person name="Wang X."/>
            <person name="Wang C.C."/>
            <person name="Yang T.C."/>
            <person name="Huo Q.B."/>
            <person name="Li W."/>
            <person name="Chen H.Y."/>
            <person name="Chen S.E."/>
            <person name="Zhou L.G."/>
            <person name="Ni X.B."/>
            <person name="Tian J.H."/>
            <person name="Sheng Y."/>
            <person name="Liu T."/>
            <person name="Pan Y.S."/>
            <person name="Xia L.Y."/>
            <person name="Li J."/>
            <person name="Zhao F."/>
            <person name="Cao W.C."/>
        </authorList>
    </citation>
    <scope>NUCLEOTIDE SEQUENCE</scope>
    <source>
        <strain evidence="11">Rsan-2018</strain>
    </source>
</reference>
<dbReference type="InterPro" id="IPR037272">
    <property type="entry name" value="SNS_sf"/>
</dbReference>
<evidence type="ECO:0000256" key="9">
    <source>
        <dbReference type="SAM" id="MobiDB-lite"/>
    </source>
</evidence>
<dbReference type="InterPro" id="IPR000175">
    <property type="entry name" value="Na/ntran_symport"/>
</dbReference>
<evidence type="ECO:0000256" key="1">
    <source>
        <dbReference type="ARBA" id="ARBA00004141"/>
    </source>
</evidence>
<accession>A0A9D4PXB5</accession>
<dbReference type="GO" id="GO:0005886">
    <property type="term" value="C:plasma membrane"/>
    <property type="evidence" value="ECO:0007669"/>
    <property type="project" value="TreeGrafter"/>
</dbReference>
<keyword evidence="3" id="KW-0813">Transport</keyword>
<feature type="transmembrane region" description="Helical" evidence="10">
    <location>
        <begin position="198"/>
        <end position="217"/>
    </location>
</feature>
<keyword evidence="8" id="KW-0915">Sodium</keyword>
<keyword evidence="5" id="KW-0769">Symport</keyword>
<feature type="transmembrane region" description="Helical" evidence="10">
    <location>
        <begin position="124"/>
        <end position="152"/>
    </location>
</feature>
<evidence type="ECO:0000256" key="10">
    <source>
        <dbReference type="SAM" id="Phobius"/>
    </source>
</evidence>
<dbReference type="VEuPathDB" id="VectorBase:RSAN_050791"/>
<keyword evidence="8" id="KW-0479">Metal-binding</keyword>
<evidence type="ECO:0000256" key="6">
    <source>
        <dbReference type="ARBA" id="ARBA00022989"/>
    </source>
</evidence>
<evidence type="ECO:0000256" key="3">
    <source>
        <dbReference type="ARBA" id="ARBA00022448"/>
    </source>
</evidence>
<evidence type="ECO:0000313" key="11">
    <source>
        <dbReference type="EMBL" id="KAH7957432.1"/>
    </source>
</evidence>
<evidence type="ECO:0000256" key="5">
    <source>
        <dbReference type="ARBA" id="ARBA00022847"/>
    </source>
</evidence>
<evidence type="ECO:0000256" key="4">
    <source>
        <dbReference type="ARBA" id="ARBA00022692"/>
    </source>
</evidence>
<dbReference type="EMBL" id="JABSTV010001250">
    <property type="protein sequence ID" value="KAH7957432.1"/>
    <property type="molecule type" value="Genomic_DNA"/>
</dbReference>
<dbReference type="GO" id="GO:0005283">
    <property type="term" value="F:amino acid:sodium symporter activity"/>
    <property type="evidence" value="ECO:0007669"/>
    <property type="project" value="TreeGrafter"/>
</dbReference>
<evidence type="ECO:0000313" key="12">
    <source>
        <dbReference type="Proteomes" id="UP000821837"/>
    </source>
</evidence>
<evidence type="ECO:0000256" key="7">
    <source>
        <dbReference type="ARBA" id="ARBA00023136"/>
    </source>
</evidence>
<dbReference type="Proteomes" id="UP000821837">
    <property type="component" value="Unassembled WGS sequence"/>
</dbReference>
<dbReference type="AlphaFoldDB" id="A0A9D4PXB5"/>
<dbReference type="Pfam" id="PF00209">
    <property type="entry name" value="SNF"/>
    <property type="match status" value="1"/>
</dbReference>
<reference evidence="11" key="2">
    <citation type="submission" date="2021-09" db="EMBL/GenBank/DDBJ databases">
        <authorList>
            <person name="Jia N."/>
            <person name="Wang J."/>
            <person name="Shi W."/>
            <person name="Du L."/>
            <person name="Sun Y."/>
            <person name="Zhan W."/>
            <person name="Jiang J."/>
            <person name="Wang Q."/>
            <person name="Zhang B."/>
            <person name="Ji P."/>
            <person name="Sakyi L.B."/>
            <person name="Cui X."/>
            <person name="Yuan T."/>
            <person name="Jiang B."/>
            <person name="Yang W."/>
            <person name="Lam T.T.-Y."/>
            <person name="Chang Q."/>
            <person name="Ding S."/>
            <person name="Wang X."/>
            <person name="Zhu J."/>
            <person name="Ruan X."/>
            <person name="Zhao L."/>
            <person name="Wei J."/>
            <person name="Que T."/>
            <person name="Du C."/>
            <person name="Cheng J."/>
            <person name="Dai P."/>
            <person name="Han X."/>
            <person name="Huang E."/>
            <person name="Gao Y."/>
            <person name="Liu J."/>
            <person name="Shao H."/>
            <person name="Ye R."/>
            <person name="Li L."/>
            <person name="Wei W."/>
            <person name="Wang X."/>
            <person name="Wang C."/>
            <person name="Huo Q."/>
            <person name="Li W."/>
            <person name="Guo W."/>
            <person name="Chen H."/>
            <person name="Chen S."/>
            <person name="Zhou L."/>
            <person name="Zhou L."/>
            <person name="Ni X."/>
            <person name="Tian J."/>
            <person name="Zhou Y."/>
            <person name="Sheng Y."/>
            <person name="Liu T."/>
            <person name="Pan Y."/>
            <person name="Xia L."/>
            <person name="Li J."/>
            <person name="Zhao F."/>
            <person name="Cao W."/>
        </authorList>
    </citation>
    <scope>NUCLEOTIDE SEQUENCE</scope>
    <source>
        <strain evidence="11">Rsan-2018</strain>
        <tissue evidence="11">Larvae</tissue>
    </source>
</reference>
<feature type="binding site" evidence="8">
    <location>
        <position position="133"/>
    </location>
    <ligand>
        <name>Na(+)</name>
        <dbReference type="ChEBI" id="CHEBI:29101"/>
        <label>1</label>
    </ligand>
</feature>
<protein>
    <submittedName>
        <fullName evidence="11">Uncharacterized protein</fullName>
    </submittedName>
</protein>
<dbReference type="PROSITE" id="PS50267">
    <property type="entry name" value="NA_NEUROTRAN_SYMP_3"/>
    <property type="match status" value="1"/>
</dbReference>